<keyword evidence="1" id="KW-0812">Transmembrane</keyword>
<evidence type="ECO:0000313" key="4">
    <source>
        <dbReference type="WBParaSite" id="GPUH_0002434901-mRNA-1"/>
    </source>
</evidence>
<reference evidence="4" key="1">
    <citation type="submission" date="2016-06" db="UniProtKB">
        <authorList>
            <consortium name="WormBaseParasite"/>
        </authorList>
    </citation>
    <scope>IDENTIFICATION</scope>
</reference>
<sequence length="88" mass="9787">MLRNSLLERRGALIDCQSTKDTFIYASSCRVDGFGDIIKMIADAVQRPVIKEDDVQHPAALRKLFILAVCGVVLFVQFFKSTPGSLQL</sequence>
<proteinExistence type="predicted"/>
<protein>
    <submittedName>
        <fullName evidence="2 4">Uncharacterized protein</fullName>
    </submittedName>
</protein>
<dbReference type="AlphaFoldDB" id="A0A183ETM8"/>
<dbReference type="OrthoDB" id="277191at2759"/>
<dbReference type="EMBL" id="UYRT01100729">
    <property type="protein sequence ID" value="VDN42683.1"/>
    <property type="molecule type" value="Genomic_DNA"/>
</dbReference>
<accession>A0A183ETM8</accession>
<dbReference type="Proteomes" id="UP000271098">
    <property type="component" value="Unassembled WGS sequence"/>
</dbReference>
<evidence type="ECO:0000313" key="2">
    <source>
        <dbReference type="EMBL" id="VDN42683.1"/>
    </source>
</evidence>
<reference evidence="2 3" key="2">
    <citation type="submission" date="2018-11" db="EMBL/GenBank/DDBJ databases">
        <authorList>
            <consortium name="Pathogen Informatics"/>
        </authorList>
    </citation>
    <scope>NUCLEOTIDE SEQUENCE [LARGE SCALE GENOMIC DNA]</scope>
</reference>
<name>A0A183ETM8_9BILA</name>
<dbReference type="SUPFAM" id="SSF63411">
    <property type="entry name" value="LuxS/MPP-like metallohydrolase"/>
    <property type="match status" value="1"/>
</dbReference>
<organism evidence="4">
    <name type="scientific">Gongylonema pulchrum</name>
    <dbReference type="NCBI Taxonomy" id="637853"/>
    <lineage>
        <taxon>Eukaryota</taxon>
        <taxon>Metazoa</taxon>
        <taxon>Ecdysozoa</taxon>
        <taxon>Nematoda</taxon>
        <taxon>Chromadorea</taxon>
        <taxon>Rhabditida</taxon>
        <taxon>Spirurina</taxon>
        <taxon>Spiruromorpha</taxon>
        <taxon>Spiruroidea</taxon>
        <taxon>Gongylonematidae</taxon>
        <taxon>Gongylonema</taxon>
    </lineage>
</organism>
<dbReference type="InterPro" id="IPR011249">
    <property type="entry name" value="Metalloenz_LuxS/M16"/>
</dbReference>
<evidence type="ECO:0000256" key="1">
    <source>
        <dbReference type="SAM" id="Phobius"/>
    </source>
</evidence>
<keyword evidence="1" id="KW-0472">Membrane</keyword>
<keyword evidence="3" id="KW-1185">Reference proteome</keyword>
<keyword evidence="1" id="KW-1133">Transmembrane helix</keyword>
<evidence type="ECO:0000313" key="3">
    <source>
        <dbReference type="Proteomes" id="UP000271098"/>
    </source>
</evidence>
<dbReference type="WBParaSite" id="GPUH_0002434901-mRNA-1">
    <property type="protein sequence ID" value="GPUH_0002434901-mRNA-1"/>
    <property type="gene ID" value="GPUH_0002434901"/>
</dbReference>
<feature type="transmembrane region" description="Helical" evidence="1">
    <location>
        <begin position="60"/>
        <end position="79"/>
    </location>
</feature>
<gene>
    <name evidence="2" type="ORF">GPUH_LOCUS24319</name>
</gene>
<dbReference type="GO" id="GO:0046872">
    <property type="term" value="F:metal ion binding"/>
    <property type="evidence" value="ECO:0007669"/>
    <property type="project" value="InterPro"/>
</dbReference>